<comment type="similarity">
    <text evidence="1 9">Belongs to the class-I aminoacyl-tRNA synthetase family.</text>
</comment>
<keyword evidence="6 9" id="KW-0648">Protein biosynthesis</keyword>
<organism evidence="10 11">
    <name type="scientific">Candidatus Magasanikbacteria bacterium GW2011_GWA2_50_22</name>
    <dbReference type="NCBI Taxonomy" id="1619043"/>
    <lineage>
        <taxon>Bacteria</taxon>
        <taxon>Candidatus Magasanikiibacteriota</taxon>
    </lineage>
</organism>
<evidence type="ECO:0000256" key="9">
    <source>
        <dbReference type="RuleBase" id="RU363036"/>
    </source>
</evidence>
<reference evidence="10 11" key="1">
    <citation type="journal article" date="2015" name="Nature">
        <title>rRNA introns, odd ribosomes, and small enigmatic genomes across a large radiation of phyla.</title>
        <authorList>
            <person name="Brown C.T."/>
            <person name="Hug L.A."/>
            <person name="Thomas B.C."/>
            <person name="Sharon I."/>
            <person name="Castelle C.J."/>
            <person name="Singh A."/>
            <person name="Wilkins M.J."/>
            <person name="Williams K.H."/>
            <person name="Banfield J.F."/>
        </authorList>
    </citation>
    <scope>NUCLEOTIDE SEQUENCE [LARGE SCALE GENOMIC DNA]</scope>
</reference>
<dbReference type="GO" id="GO:0004830">
    <property type="term" value="F:tryptophan-tRNA ligase activity"/>
    <property type="evidence" value="ECO:0007669"/>
    <property type="project" value="UniProtKB-UniRule"/>
</dbReference>
<dbReference type="InterPro" id="IPR001412">
    <property type="entry name" value="aa-tRNA-synth_I_CS"/>
</dbReference>
<dbReference type="Proteomes" id="UP000033982">
    <property type="component" value="Unassembled WGS sequence"/>
</dbReference>
<dbReference type="CDD" id="cd00806">
    <property type="entry name" value="TrpRS_core"/>
    <property type="match status" value="1"/>
</dbReference>
<dbReference type="Gene3D" id="1.10.240.10">
    <property type="entry name" value="Tyrosyl-Transfer RNA Synthetase"/>
    <property type="match status" value="1"/>
</dbReference>
<accession>A0A0G1ZEE2</accession>
<evidence type="ECO:0000313" key="11">
    <source>
        <dbReference type="Proteomes" id="UP000033982"/>
    </source>
</evidence>
<evidence type="ECO:0000256" key="1">
    <source>
        <dbReference type="ARBA" id="ARBA00005594"/>
    </source>
</evidence>
<keyword evidence="3 9" id="KW-0436">Ligase</keyword>
<dbReference type="InterPro" id="IPR002306">
    <property type="entry name" value="Trp-tRNA-ligase"/>
</dbReference>
<evidence type="ECO:0000256" key="6">
    <source>
        <dbReference type="ARBA" id="ARBA00022917"/>
    </source>
</evidence>
<dbReference type="PRINTS" id="PR01039">
    <property type="entry name" value="TRNASYNTHTRP"/>
</dbReference>
<keyword evidence="4 9" id="KW-0547">Nucleotide-binding</keyword>
<dbReference type="InterPro" id="IPR050203">
    <property type="entry name" value="Trp-tRNA_synthetase"/>
</dbReference>
<sequence>MKSIFSPMSKPVIISGIQPTGNLHIGNYLGAVKNWVELQNSGKYELYIFIADLHALTGAQTAAERREQILVTAAELLAAGLDPKKTIFFVQSHVPEHTELAWIFNTVTPNAELYRMTQFKDKSERQEKNINAGLFTYPILQAADILLYRTTLVPIGQDQVQHLELTSDIARWFNNRYSEYFAPVKPLLTAVPKVMSLLEPTKKMSKSLGLGHTLELADEPAVILNKLKKAVTATEGGQGAPGAANLLLLLKQFGQASVYKEFAEAEKNGIIQYGQLKQELASAISGYFEKFRLARKIKLKNKPEEIENYLKTGAEQARRAAEKTMSDVRRLVGLR</sequence>
<dbReference type="InterPro" id="IPR002305">
    <property type="entry name" value="aa-tRNA-synth_Ic"/>
</dbReference>
<evidence type="ECO:0000256" key="8">
    <source>
        <dbReference type="NCBIfam" id="TIGR00233"/>
    </source>
</evidence>
<dbReference type="GO" id="GO:0005524">
    <property type="term" value="F:ATP binding"/>
    <property type="evidence" value="ECO:0007669"/>
    <property type="project" value="UniProtKB-KW"/>
</dbReference>
<dbReference type="PROSITE" id="PS00178">
    <property type="entry name" value="AA_TRNA_LIGASE_I"/>
    <property type="match status" value="1"/>
</dbReference>
<dbReference type="GO" id="GO:0005829">
    <property type="term" value="C:cytosol"/>
    <property type="evidence" value="ECO:0007669"/>
    <property type="project" value="TreeGrafter"/>
</dbReference>
<dbReference type="EC" id="6.1.1.2" evidence="2 8"/>
<evidence type="ECO:0000313" key="10">
    <source>
        <dbReference type="EMBL" id="KKW17589.1"/>
    </source>
</evidence>
<dbReference type="InterPro" id="IPR014729">
    <property type="entry name" value="Rossmann-like_a/b/a_fold"/>
</dbReference>
<dbReference type="SUPFAM" id="SSF52374">
    <property type="entry name" value="Nucleotidylyl transferase"/>
    <property type="match status" value="1"/>
</dbReference>
<evidence type="ECO:0000256" key="5">
    <source>
        <dbReference type="ARBA" id="ARBA00022840"/>
    </source>
</evidence>
<dbReference type="PATRIC" id="fig|1619043.3.peg.15"/>
<dbReference type="GO" id="GO:0006436">
    <property type="term" value="P:tryptophanyl-tRNA aminoacylation"/>
    <property type="evidence" value="ECO:0007669"/>
    <property type="project" value="UniProtKB-UniRule"/>
</dbReference>
<dbReference type="NCBIfam" id="TIGR00233">
    <property type="entry name" value="trpS"/>
    <property type="match status" value="1"/>
</dbReference>
<name>A0A0G1ZEE2_9BACT</name>
<keyword evidence="7 9" id="KW-0030">Aminoacyl-tRNA synthetase</keyword>
<comment type="caution">
    <text evidence="10">The sequence shown here is derived from an EMBL/GenBank/DDBJ whole genome shotgun (WGS) entry which is preliminary data.</text>
</comment>
<dbReference type="PANTHER" id="PTHR43766">
    <property type="entry name" value="TRYPTOPHAN--TRNA LIGASE, MITOCHONDRIAL"/>
    <property type="match status" value="1"/>
</dbReference>
<dbReference type="EMBL" id="LCQN01000001">
    <property type="protein sequence ID" value="KKW17589.1"/>
    <property type="molecule type" value="Genomic_DNA"/>
</dbReference>
<dbReference type="Gene3D" id="3.40.50.620">
    <property type="entry name" value="HUPs"/>
    <property type="match status" value="1"/>
</dbReference>
<gene>
    <name evidence="10" type="ORF">UY58_C0001G0014</name>
</gene>
<evidence type="ECO:0000256" key="7">
    <source>
        <dbReference type="ARBA" id="ARBA00023146"/>
    </source>
</evidence>
<evidence type="ECO:0000256" key="3">
    <source>
        <dbReference type="ARBA" id="ARBA00022598"/>
    </source>
</evidence>
<keyword evidence="5 9" id="KW-0067">ATP-binding</keyword>
<dbReference type="PANTHER" id="PTHR43766:SF1">
    <property type="entry name" value="TRYPTOPHAN--TRNA LIGASE, MITOCHONDRIAL"/>
    <property type="match status" value="1"/>
</dbReference>
<protein>
    <recommendedName>
        <fullName evidence="2 8">Tryptophan--tRNA ligase</fullName>
        <ecNumber evidence="2 8">6.1.1.2</ecNumber>
    </recommendedName>
</protein>
<evidence type="ECO:0000256" key="4">
    <source>
        <dbReference type="ARBA" id="ARBA00022741"/>
    </source>
</evidence>
<proteinExistence type="inferred from homology"/>
<dbReference type="AlphaFoldDB" id="A0A0G1ZEE2"/>
<evidence type="ECO:0000256" key="2">
    <source>
        <dbReference type="ARBA" id="ARBA00013161"/>
    </source>
</evidence>
<dbReference type="Pfam" id="PF00579">
    <property type="entry name" value="tRNA-synt_1b"/>
    <property type="match status" value="1"/>
</dbReference>